<dbReference type="EMBL" id="CP158298">
    <property type="protein sequence ID" value="XBV83975.1"/>
    <property type="molecule type" value="Genomic_DNA"/>
</dbReference>
<keyword evidence="2 5" id="KW-0645">Protease</keyword>
<feature type="active site" description="Charge relay system" evidence="5">
    <location>
        <position position="418"/>
    </location>
</feature>
<dbReference type="PANTHER" id="PTHR43806:SF11">
    <property type="entry name" value="CEREVISIN-RELATED"/>
    <property type="match status" value="1"/>
</dbReference>
<dbReference type="InterPro" id="IPR034176">
    <property type="entry name" value="Peptidases_S8_13"/>
</dbReference>
<feature type="domain" description="Peptidase S8/S53" evidence="9">
    <location>
        <begin position="178"/>
        <end position="468"/>
    </location>
</feature>
<dbReference type="InterPro" id="IPR023827">
    <property type="entry name" value="Peptidase_S8_Asp-AS"/>
</dbReference>
<evidence type="ECO:0000256" key="3">
    <source>
        <dbReference type="ARBA" id="ARBA00022801"/>
    </source>
</evidence>
<dbReference type="InterPro" id="IPR015500">
    <property type="entry name" value="Peptidase_S8_subtilisin-rel"/>
</dbReference>
<keyword evidence="4 5" id="KW-0720">Serine protease</keyword>
<dbReference type="InterPro" id="IPR036852">
    <property type="entry name" value="Peptidase_S8/S53_dom_sf"/>
</dbReference>
<evidence type="ECO:0000256" key="5">
    <source>
        <dbReference type="PROSITE-ProRule" id="PRU01240"/>
    </source>
</evidence>
<dbReference type="PANTHER" id="PTHR43806">
    <property type="entry name" value="PEPTIDASE S8"/>
    <property type="match status" value="1"/>
</dbReference>
<feature type="signal peptide" evidence="8">
    <location>
        <begin position="1"/>
        <end position="20"/>
    </location>
</feature>
<dbReference type="SUPFAM" id="SSF52743">
    <property type="entry name" value="Subtilisin-like"/>
    <property type="match status" value="1"/>
</dbReference>
<dbReference type="PROSITE" id="PS00138">
    <property type="entry name" value="SUBTILASE_SER"/>
    <property type="match status" value="1"/>
</dbReference>
<evidence type="ECO:0000313" key="10">
    <source>
        <dbReference type="EMBL" id="XBV83975.1"/>
    </source>
</evidence>
<dbReference type="Pfam" id="PF00082">
    <property type="entry name" value="Peptidase_S8"/>
    <property type="match status" value="1"/>
</dbReference>
<accession>A0AAU7U6I1</accession>
<dbReference type="PROSITE" id="PS51892">
    <property type="entry name" value="SUBTILASE"/>
    <property type="match status" value="1"/>
</dbReference>
<feature type="active site" description="Charge relay system" evidence="5">
    <location>
        <position position="233"/>
    </location>
</feature>
<dbReference type="GO" id="GO:0006508">
    <property type="term" value="P:proteolysis"/>
    <property type="evidence" value="ECO:0007669"/>
    <property type="project" value="UniProtKB-KW"/>
</dbReference>
<dbReference type="InterPro" id="IPR000209">
    <property type="entry name" value="Peptidase_S8/S53_dom"/>
</dbReference>
<dbReference type="KEGG" id="dsc:ABOD76_04600"/>
<protein>
    <submittedName>
        <fullName evidence="10">S8 family peptidase</fullName>
        <ecNumber evidence="10">3.4.-.-</ecNumber>
    </submittedName>
</protein>
<keyword evidence="3 5" id="KW-0378">Hydrolase</keyword>
<dbReference type="EC" id="3.4.-.-" evidence="10"/>
<dbReference type="InterPro" id="IPR023828">
    <property type="entry name" value="Peptidase_S8_Ser-AS"/>
</dbReference>
<evidence type="ECO:0000256" key="2">
    <source>
        <dbReference type="ARBA" id="ARBA00022670"/>
    </source>
</evidence>
<name>A0AAU7U6I1_9DEIO</name>
<evidence type="ECO:0000256" key="7">
    <source>
        <dbReference type="SAM" id="MobiDB-lite"/>
    </source>
</evidence>
<feature type="region of interest" description="Disordered" evidence="7">
    <location>
        <begin position="44"/>
        <end position="65"/>
    </location>
</feature>
<feature type="chain" id="PRO_5044009025" evidence="8">
    <location>
        <begin position="21"/>
        <end position="614"/>
    </location>
</feature>
<evidence type="ECO:0000256" key="1">
    <source>
        <dbReference type="ARBA" id="ARBA00011073"/>
    </source>
</evidence>
<dbReference type="GO" id="GO:0004252">
    <property type="term" value="F:serine-type endopeptidase activity"/>
    <property type="evidence" value="ECO:0007669"/>
    <property type="project" value="UniProtKB-UniRule"/>
</dbReference>
<dbReference type="PRINTS" id="PR00723">
    <property type="entry name" value="SUBTILISIN"/>
</dbReference>
<gene>
    <name evidence="10" type="ORF">ABOD76_04600</name>
</gene>
<dbReference type="AlphaFoldDB" id="A0AAU7U6I1"/>
<feature type="active site" description="Charge relay system" evidence="5">
    <location>
        <position position="187"/>
    </location>
</feature>
<comment type="similarity">
    <text evidence="1 5 6">Belongs to the peptidase S8 family.</text>
</comment>
<dbReference type="CDD" id="cd07496">
    <property type="entry name" value="Peptidases_S8_13"/>
    <property type="match status" value="1"/>
</dbReference>
<evidence type="ECO:0000256" key="4">
    <source>
        <dbReference type="ARBA" id="ARBA00022825"/>
    </source>
</evidence>
<keyword evidence="10" id="KW-0614">Plasmid</keyword>
<evidence type="ECO:0000256" key="6">
    <source>
        <dbReference type="RuleBase" id="RU003355"/>
    </source>
</evidence>
<dbReference type="RefSeq" id="WP_350241887.1">
    <property type="nucleotide sequence ID" value="NZ_CP158298.1"/>
</dbReference>
<dbReference type="PROSITE" id="PS00137">
    <property type="entry name" value="SUBTILASE_HIS"/>
    <property type="match status" value="1"/>
</dbReference>
<geneLocation type="plasmid" evidence="10">
    <name>pDson03</name>
</geneLocation>
<dbReference type="PROSITE" id="PS00136">
    <property type="entry name" value="SUBTILASE_ASP"/>
    <property type="match status" value="1"/>
</dbReference>
<organism evidence="10">
    <name type="scientific">Deinococcus sonorensis KR-87</name>
    <dbReference type="NCBI Taxonomy" id="694439"/>
    <lineage>
        <taxon>Bacteria</taxon>
        <taxon>Thermotogati</taxon>
        <taxon>Deinococcota</taxon>
        <taxon>Deinococci</taxon>
        <taxon>Deinococcales</taxon>
        <taxon>Deinococcaceae</taxon>
        <taxon>Deinococcus</taxon>
    </lineage>
</organism>
<evidence type="ECO:0000256" key="8">
    <source>
        <dbReference type="SAM" id="SignalP"/>
    </source>
</evidence>
<feature type="region of interest" description="Disordered" evidence="7">
    <location>
        <begin position="207"/>
        <end position="235"/>
    </location>
</feature>
<evidence type="ECO:0000259" key="9">
    <source>
        <dbReference type="Pfam" id="PF00082"/>
    </source>
</evidence>
<proteinExistence type="inferred from homology"/>
<sequence length="614" mass="63478">MKHRTWSAAGAALLSATLLAACGGTPQPGPQVGRHSMSGVVSVPGAGTASASVETRERPQPWLQSRRQAAVPGEYLVRFKPGVRTQAQAAGLSAAGVTLTRQPGRGVFGYRLYRASGSSLAAQTAEQVRAALAARADVESVVPNLVLHAYSVPNDTLHALQWDQAMMNMHAAWDVTTGADVTVAVVDTGIVIHPDLDGKVLPGYDFVSDPASGADGDGRDADPTDEGGESDYHGSHVAGTVAASANNGEGVAGVSWGAKIVPVRVLGSAGAGSLMDILEGLWWAAGGEVEGVPQNPHPASVVNLSLGGSSACTADLQGIFDELRSWGVTVVAAAGNENEDAAGAFPANCAGVIAVGAVGPDGKRAPYSNHGPRVDVMAPGGNMNLKINVGGKSYPAGVYSTILNEQGEPVYAPYQGTSMAAPQVSGLIALLKGREPNLTAAQVLARLRATAHPLSTADCGVANGCGAGVVDAAAFLKGVAEPQPTPVPPPPTGALKTLVFALYLRGGDVNDVDAKRSQWAEVDAVRLRSPYQLRDLEEGTYAAVAWQDLDGDLEIDDGEPVGVYRDKVNLRVEDRTDVNIDLAPFETRAAALSVGQDRAALKRVMREVLQATRR</sequence>
<dbReference type="PROSITE" id="PS51257">
    <property type="entry name" value="PROKAR_LIPOPROTEIN"/>
    <property type="match status" value="1"/>
</dbReference>
<dbReference type="Gene3D" id="3.40.50.200">
    <property type="entry name" value="Peptidase S8/S53 domain"/>
    <property type="match status" value="1"/>
</dbReference>
<reference evidence="10" key="1">
    <citation type="submission" date="2024-06" db="EMBL/GenBank/DDBJ databases">
        <title>Draft Genome Sequence of Deinococcus sonorensis Type Strain KR-87, a Biofilm Producing Representative of the Genus Deinococcus.</title>
        <authorList>
            <person name="Boren L.S."/>
            <person name="Grosso R.A."/>
            <person name="Hugenberg-Cox A.N."/>
            <person name="Hill J.T.E."/>
            <person name="Albert C.M."/>
            <person name="Tuohy J.M."/>
        </authorList>
    </citation>
    <scope>NUCLEOTIDE SEQUENCE</scope>
    <source>
        <strain evidence="10">KR-87</strain>
        <plasmid evidence="10">pDson03</plasmid>
    </source>
</reference>
<dbReference type="InterPro" id="IPR022398">
    <property type="entry name" value="Peptidase_S8_His-AS"/>
</dbReference>
<dbReference type="InterPro" id="IPR050131">
    <property type="entry name" value="Peptidase_S8_subtilisin-like"/>
</dbReference>
<keyword evidence="8" id="KW-0732">Signal</keyword>